<feature type="transmembrane region" description="Helical" evidence="5">
    <location>
        <begin position="468"/>
        <end position="487"/>
    </location>
</feature>
<feature type="transmembrane region" description="Helical" evidence="5">
    <location>
        <begin position="289"/>
        <end position="309"/>
    </location>
</feature>
<dbReference type="PANTHER" id="PTHR22950:SF154">
    <property type="entry name" value="PROTON-COUPLED AMINO ACID TRANSPORTER-LIKE PROTEIN PATHETIC"/>
    <property type="match status" value="1"/>
</dbReference>
<feature type="transmembrane region" description="Helical" evidence="5">
    <location>
        <begin position="117"/>
        <end position="139"/>
    </location>
</feature>
<keyword evidence="7" id="KW-1185">Reference proteome</keyword>
<dbReference type="OrthoDB" id="1684102at2759"/>
<accession>A0A7E5VIC7</accession>
<feature type="transmembrane region" description="Helical" evidence="5">
    <location>
        <begin position="251"/>
        <end position="269"/>
    </location>
</feature>
<proteinExistence type="predicted"/>
<dbReference type="InterPro" id="IPR013057">
    <property type="entry name" value="AA_transpt_TM"/>
</dbReference>
<feature type="transmembrane region" description="Helical" evidence="5">
    <location>
        <begin position="222"/>
        <end position="239"/>
    </location>
</feature>
<evidence type="ECO:0000256" key="1">
    <source>
        <dbReference type="ARBA" id="ARBA00004141"/>
    </source>
</evidence>
<feature type="transmembrane region" description="Helical" evidence="5">
    <location>
        <begin position="330"/>
        <end position="348"/>
    </location>
</feature>
<evidence type="ECO:0000313" key="8">
    <source>
        <dbReference type="RefSeq" id="XP_026727941.1"/>
    </source>
</evidence>
<dbReference type="PANTHER" id="PTHR22950">
    <property type="entry name" value="AMINO ACID TRANSPORTER"/>
    <property type="match status" value="1"/>
</dbReference>
<dbReference type="Pfam" id="PF01490">
    <property type="entry name" value="Aa_trans"/>
    <property type="match status" value="1"/>
</dbReference>
<feature type="domain" description="Amino acid transporter transmembrane" evidence="6">
    <location>
        <begin position="87"/>
        <end position="492"/>
    </location>
</feature>
<evidence type="ECO:0000313" key="7">
    <source>
        <dbReference type="Proteomes" id="UP000322000"/>
    </source>
</evidence>
<comment type="subcellular location">
    <subcellularLocation>
        <location evidence="1">Membrane</location>
        <topology evidence="1">Multi-pass membrane protein</topology>
    </subcellularLocation>
</comment>
<name>A0A7E5VIC7_TRINI</name>
<dbReference type="InParanoid" id="A0A7E5VIC7"/>
<evidence type="ECO:0000256" key="2">
    <source>
        <dbReference type="ARBA" id="ARBA00022692"/>
    </source>
</evidence>
<protein>
    <submittedName>
        <fullName evidence="8">Proton-coupled amino acid transporter-like protein pathetic isoform X1</fullName>
    </submittedName>
</protein>
<evidence type="ECO:0000256" key="4">
    <source>
        <dbReference type="ARBA" id="ARBA00023136"/>
    </source>
</evidence>
<dbReference type="GeneID" id="113494023"/>
<sequence length="502" mass="55575">MDTKCGILNAKISKRTLWCKEYIGQLLDQTGKMVNEANGNAPAPQELETFLSTEDKKEKVVNKYNLSGDAESADFDPFAERKLDNPTSNMDTLTHLLKASLGTGILAMPKAFKRAGLVNGILFTVLVAVVCTHCAYVLIKCAHVLYKKTKKTQMTFPEVGQAALENGPQRLRAWGNAFRIFILVSLFATYFGTCSVYTVIVAKNILQVVAYYMGEEEDKVEIRIFIIALLLPLIFMAWIRNLKYLAPVSMIANVFMGLGLGITMYYLVGTGELQTENINSMLFKPPTEWPEFFSLTIFAMEAIGVVMPLENAMKTPGAMLGVTGVLNKGMSFVCVVYILLGFLGYLRFGEDVLDSITLNLAQSDIPAQIVKIAIAIAVYCTYGLQFFVCVEIMWNGIKDKYTKRPDLANYVMRTLLVTACVLLAVAVPTIGPFMGVIGAFCFSILGLIAPAFIEVITYWNIGFGPGKYLIWKNILVLLFGLFALIFGTKEAINDIIRVYTLS</sequence>
<dbReference type="KEGG" id="tnl:113494023"/>
<organism evidence="7 8">
    <name type="scientific">Trichoplusia ni</name>
    <name type="common">Cabbage looper</name>
    <dbReference type="NCBI Taxonomy" id="7111"/>
    <lineage>
        <taxon>Eukaryota</taxon>
        <taxon>Metazoa</taxon>
        <taxon>Ecdysozoa</taxon>
        <taxon>Arthropoda</taxon>
        <taxon>Hexapoda</taxon>
        <taxon>Insecta</taxon>
        <taxon>Pterygota</taxon>
        <taxon>Neoptera</taxon>
        <taxon>Endopterygota</taxon>
        <taxon>Lepidoptera</taxon>
        <taxon>Glossata</taxon>
        <taxon>Ditrysia</taxon>
        <taxon>Noctuoidea</taxon>
        <taxon>Noctuidae</taxon>
        <taxon>Plusiinae</taxon>
        <taxon>Trichoplusia</taxon>
    </lineage>
</organism>
<feature type="transmembrane region" description="Helical" evidence="5">
    <location>
        <begin position="368"/>
        <end position="390"/>
    </location>
</feature>
<evidence type="ECO:0000256" key="3">
    <source>
        <dbReference type="ARBA" id="ARBA00022989"/>
    </source>
</evidence>
<evidence type="ECO:0000256" key="5">
    <source>
        <dbReference type="SAM" id="Phobius"/>
    </source>
</evidence>
<keyword evidence="3 5" id="KW-1133">Transmembrane helix</keyword>
<evidence type="ECO:0000259" key="6">
    <source>
        <dbReference type="Pfam" id="PF01490"/>
    </source>
</evidence>
<reference evidence="8" key="1">
    <citation type="submission" date="2025-08" db="UniProtKB">
        <authorList>
            <consortium name="RefSeq"/>
        </authorList>
    </citation>
    <scope>IDENTIFICATION</scope>
</reference>
<dbReference type="FunCoup" id="A0A7E5VIC7">
    <property type="interactions" value="114"/>
</dbReference>
<feature type="transmembrane region" description="Helical" evidence="5">
    <location>
        <begin position="410"/>
        <end position="430"/>
    </location>
</feature>
<gene>
    <name evidence="8" type="primary">LOC113494023</name>
</gene>
<keyword evidence="2 5" id="KW-0812">Transmembrane</keyword>
<dbReference type="RefSeq" id="XP_026727941.1">
    <property type="nucleotide sequence ID" value="XM_026872140.1"/>
</dbReference>
<dbReference type="GO" id="GO:0005774">
    <property type="term" value="C:vacuolar membrane"/>
    <property type="evidence" value="ECO:0007669"/>
    <property type="project" value="TreeGrafter"/>
</dbReference>
<feature type="transmembrane region" description="Helical" evidence="5">
    <location>
        <begin position="180"/>
        <end position="202"/>
    </location>
</feature>
<feature type="transmembrane region" description="Helical" evidence="5">
    <location>
        <begin position="436"/>
        <end position="456"/>
    </location>
</feature>
<dbReference type="GO" id="GO:0015179">
    <property type="term" value="F:L-amino acid transmembrane transporter activity"/>
    <property type="evidence" value="ECO:0007669"/>
    <property type="project" value="TreeGrafter"/>
</dbReference>
<dbReference type="CTD" id="39106"/>
<dbReference type="Proteomes" id="UP000322000">
    <property type="component" value="Chromosome 5"/>
</dbReference>
<keyword evidence="4 5" id="KW-0472">Membrane</keyword>
<dbReference type="AlphaFoldDB" id="A0A7E5VIC7"/>